<dbReference type="Proteomes" id="UP000191418">
    <property type="component" value="Unassembled WGS sequence"/>
</dbReference>
<gene>
    <name evidence="1" type="ORF">BTE48_03610</name>
</gene>
<reference evidence="1 2" key="1">
    <citation type="submission" date="2017-01" db="EMBL/GenBank/DDBJ databases">
        <title>Genome Sequencing of a Marine Spirillum, Oceanospirillum multiglobuliferum ATCC 33336, from Japan.</title>
        <authorList>
            <person name="Carney J.G."/>
            <person name="Trachtenberg A.M."/>
            <person name="Rheaume B.A."/>
            <person name="Linnane J.D."/>
            <person name="Pitts N.L."/>
            <person name="Mykles D.L."/>
            <person name="Maclea K.S."/>
        </authorList>
    </citation>
    <scope>NUCLEOTIDE SEQUENCE [LARGE SCALE GENOMIC DNA]</scope>
    <source>
        <strain evidence="1 2">ATCC 33336</strain>
    </source>
</reference>
<comment type="caution">
    <text evidence="1">The sequence shown here is derived from an EMBL/GenBank/DDBJ whole genome shotgun (WGS) entry which is preliminary data.</text>
</comment>
<dbReference type="RefSeq" id="WP_078745438.1">
    <property type="nucleotide sequence ID" value="NZ_FUXG01000011.1"/>
</dbReference>
<keyword evidence="2" id="KW-1185">Reference proteome</keyword>
<evidence type="ECO:0000313" key="1">
    <source>
        <dbReference type="EMBL" id="OPX56523.1"/>
    </source>
</evidence>
<sequence>MSRHDLIKDIAEDYSTRFFEIGTAVYSIANLLAHSEVDHEAAQLSGNDRLGLIYALRQLGHHTVETTGSFDRDVNSIKGARGKA</sequence>
<dbReference type="STRING" id="64969.SAMN02745127_01839"/>
<dbReference type="EMBL" id="MTSM01000003">
    <property type="protein sequence ID" value="OPX56523.1"/>
    <property type="molecule type" value="Genomic_DNA"/>
</dbReference>
<proteinExistence type="predicted"/>
<evidence type="ECO:0000313" key="2">
    <source>
        <dbReference type="Proteomes" id="UP000191418"/>
    </source>
</evidence>
<name>A0A1T4QBZ9_9GAMM</name>
<dbReference type="AlphaFoldDB" id="A0A1T4QBZ9"/>
<organism evidence="1 2">
    <name type="scientific">Oceanospirillum multiglobuliferum</name>
    <dbReference type="NCBI Taxonomy" id="64969"/>
    <lineage>
        <taxon>Bacteria</taxon>
        <taxon>Pseudomonadati</taxon>
        <taxon>Pseudomonadota</taxon>
        <taxon>Gammaproteobacteria</taxon>
        <taxon>Oceanospirillales</taxon>
        <taxon>Oceanospirillaceae</taxon>
        <taxon>Oceanospirillum</taxon>
    </lineage>
</organism>
<accession>A0A1T4QBZ9</accession>
<protein>
    <submittedName>
        <fullName evidence="1">Uncharacterized protein</fullName>
    </submittedName>
</protein>